<dbReference type="PANTHER" id="PTHR13318:SF95">
    <property type="entry name" value="F-BOX PROTEIN YLR352W"/>
    <property type="match status" value="1"/>
</dbReference>
<gene>
    <name evidence="3" type="ORF">DM01DRAFT_1374134</name>
</gene>
<dbReference type="PROSITE" id="PS50181">
    <property type="entry name" value="FBOX"/>
    <property type="match status" value="1"/>
</dbReference>
<dbReference type="Gene3D" id="3.80.10.10">
    <property type="entry name" value="Ribonuclease Inhibitor"/>
    <property type="match status" value="2"/>
</dbReference>
<dbReference type="GO" id="GO:0031146">
    <property type="term" value="P:SCF-dependent proteasomal ubiquitin-dependent protein catabolic process"/>
    <property type="evidence" value="ECO:0007669"/>
    <property type="project" value="TreeGrafter"/>
</dbReference>
<keyword evidence="4" id="KW-1185">Reference proteome</keyword>
<dbReference type="SUPFAM" id="SSF52047">
    <property type="entry name" value="RNI-like"/>
    <property type="match status" value="1"/>
</dbReference>
<dbReference type="OrthoDB" id="550575at2759"/>
<proteinExistence type="predicted"/>
<comment type="caution">
    <text evidence="3">The sequence shown here is derived from an EMBL/GenBank/DDBJ whole genome shotgun (WGS) entry which is preliminary data.</text>
</comment>
<dbReference type="EMBL" id="MCGT01000014">
    <property type="protein sequence ID" value="ORX53973.1"/>
    <property type="molecule type" value="Genomic_DNA"/>
</dbReference>
<accession>A0A1X2GHP6</accession>
<evidence type="ECO:0000313" key="3">
    <source>
        <dbReference type="EMBL" id="ORX53973.1"/>
    </source>
</evidence>
<feature type="chain" id="PRO_5012959351" description="F-box domain-containing protein" evidence="1">
    <location>
        <begin position="24"/>
        <end position="284"/>
    </location>
</feature>
<dbReference type="InterPro" id="IPR001810">
    <property type="entry name" value="F-box_dom"/>
</dbReference>
<organism evidence="3 4">
    <name type="scientific">Hesseltinella vesiculosa</name>
    <dbReference type="NCBI Taxonomy" id="101127"/>
    <lineage>
        <taxon>Eukaryota</taxon>
        <taxon>Fungi</taxon>
        <taxon>Fungi incertae sedis</taxon>
        <taxon>Mucoromycota</taxon>
        <taxon>Mucoromycotina</taxon>
        <taxon>Mucoromycetes</taxon>
        <taxon>Mucorales</taxon>
        <taxon>Cunninghamellaceae</taxon>
        <taxon>Hesseltinella</taxon>
    </lineage>
</organism>
<dbReference type="STRING" id="101127.A0A1X2GHP6"/>
<evidence type="ECO:0000259" key="2">
    <source>
        <dbReference type="PROSITE" id="PS50181"/>
    </source>
</evidence>
<protein>
    <recommendedName>
        <fullName evidence="2">F-box domain-containing protein</fullName>
    </recommendedName>
</protein>
<sequence length="284" mass="32889">MGHLNRLPLELMQILIDLLDVASLCQLSRVNQRWYEPCMNQIYDSPLLTTKKKHDSFFECTNERTQRLVRRLHLKSTWITNAQLQQLKHCHRLSRLQLDHCPHLLPSSLDLVISGCVMSIQHMSLANNQLSQSTLRLLGLASANGQLRYLDLRNTMIRPCGAIDASHHLDALLLPGWGLFYRHSLAHLDLSYCNWVDDTTLANLAQALPLLQFISLRWCQRLSDKAVGHLIQQLKHLNMIDLCFVSSINRHSNAHRLLRLNPWLQKIGFTFECKSIWLQRNKVL</sequence>
<dbReference type="AlphaFoldDB" id="A0A1X2GHP6"/>
<evidence type="ECO:0000256" key="1">
    <source>
        <dbReference type="SAM" id="SignalP"/>
    </source>
</evidence>
<dbReference type="Proteomes" id="UP000242146">
    <property type="component" value="Unassembled WGS sequence"/>
</dbReference>
<feature type="signal peptide" evidence="1">
    <location>
        <begin position="1"/>
        <end position="23"/>
    </location>
</feature>
<dbReference type="SMART" id="SM00367">
    <property type="entry name" value="LRR_CC"/>
    <property type="match status" value="3"/>
</dbReference>
<evidence type="ECO:0000313" key="4">
    <source>
        <dbReference type="Proteomes" id="UP000242146"/>
    </source>
</evidence>
<name>A0A1X2GHP6_9FUNG</name>
<keyword evidence="1" id="KW-0732">Signal</keyword>
<dbReference type="InterPro" id="IPR036047">
    <property type="entry name" value="F-box-like_dom_sf"/>
</dbReference>
<dbReference type="SUPFAM" id="SSF81383">
    <property type="entry name" value="F-box domain"/>
    <property type="match status" value="1"/>
</dbReference>
<dbReference type="Pfam" id="PF00646">
    <property type="entry name" value="F-box"/>
    <property type="match status" value="1"/>
</dbReference>
<dbReference type="InterPro" id="IPR032675">
    <property type="entry name" value="LRR_dom_sf"/>
</dbReference>
<feature type="domain" description="F-box" evidence="2">
    <location>
        <begin position="1"/>
        <end position="36"/>
    </location>
</feature>
<dbReference type="InterPro" id="IPR006553">
    <property type="entry name" value="Leu-rich_rpt_Cys-con_subtyp"/>
</dbReference>
<dbReference type="PANTHER" id="PTHR13318">
    <property type="entry name" value="PARTNER OF PAIRED, ISOFORM B-RELATED"/>
    <property type="match status" value="1"/>
</dbReference>
<dbReference type="GO" id="GO:0019005">
    <property type="term" value="C:SCF ubiquitin ligase complex"/>
    <property type="evidence" value="ECO:0007669"/>
    <property type="project" value="TreeGrafter"/>
</dbReference>
<reference evidence="3 4" key="1">
    <citation type="submission" date="2016-07" db="EMBL/GenBank/DDBJ databases">
        <title>Pervasive Adenine N6-methylation of Active Genes in Fungi.</title>
        <authorList>
            <consortium name="DOE Joint Genome Institute"/>
            <person name="Mondo S.J."/>
            <person name="Dannebaum R.O."/>
            <person name="Kuo R.C."/>
            <person name="Labutti K."/>
            <person name="Haridas S."/>
            <person name="Kuo A."/>
            <person name="Salamov A."/>
            <person name="Ahrendt S.R."/>
            <person name="Lipzen A."/>
            <person name="Sullivan W."/>
            <person name="Andreopoulos W.B."/>
            <person name="Clum A."/>
            <person name="Lindquist E."/>
            <person name="Daum C."/>
            <person name="Ramamoorthy G.K."/>
            <person name="Gryganskyi A."/>
            <person name="Culley D."/>
            <person name="Magnuson J.K."/>
            <person name="James T.Y."/>
            <person name="O'Malley M.A."/>
            <person name="Stajich J.E."/>
            <person name="Spatafora J.W."/>
            <person name="Visel A."/>
            <person name="Grigoriev I.V."/>
        </authorList>
    </citation>
    <scope>NUCLEOTIDE SEQUENCE [LARGE SCALE GENOMIC DNA]</scope>
    <source>
        <strain evidence="3 4">NRRL 3301</strain>
    </source>
</reference>